<keyword evidence="4" id="KW-0862">Zinc</keyword>
<dbReference type="InterPro" id="IPR038508">
    <property type="entry name" value="ArfGAP_dom_sf"/>
</dbReference>
<name>A0A426ZGB8_ENSVE</name>
<organism evidence="9 10">
    <name type="scientific">Ensete ventricosum</name>
    <name type="common">Abyssinian banana</name>
    <name type="synonym">Musa ensete</name>
    <dbReference type="NCBI Taxonomy" id="4639"/>
    <lineage>
        <taxon>Eukaryota</taxon>
        <taxon>Viridiplantae</taxon>
        <taxon>Streptophyta</taxon>
        <taxon>Embryophyta</taxon>
        <taxon>Tracheophyta</taxon>
        <taxon>Spermatophyta</taxon>
        <taxon>Magnoliopsida</taxon>
        <taxon>Liliopsida</taxon>
        <taxon>Zingiberales</taxon>
        <taxon>Musaceae</taxon>
        <taxon>Ensete</taxon>
    </lineage>
</organism>
<dbReference type="Pfam" id="PF01412">
    <property type="entry name" value="ArfGap"/>
    <property type="match status" value="1"/>
</dbReference>
<proteinExistence type="predicted"/>
<feature type="region of interest" description="Disordered" evidence="6">
    <location>
        <begin position="367"/>
        <end position="396"/>
    </location>
</feature>
<keyword evidence="2" id="KW-0479">Metal-binding</keyword>
<gene>
    <name evidence="9" type="ORF">B296_00019809</name>
</gene>
<dbReference type="FunFam" id="1.10.220.150:FF:000014">
    <property type="entry name" value="ADP-ribosylation factor GTPase-activating protein"/>
    <property type="match status" value="1"/>
</dbReference>
<evidence type="ECO:0000313" key="10">
    <source>
        <dbReference type="Proteomes" id="UP000287651"/>
    </source>
</evidence>
<evidence type="ECO:0000256" key="6">
    <source>
        <dbReference type="SAM" id="MobiDB-lite"/>
    </source>
</evidence>
<evidence type="ECO:0000313" key="9">
    <source>
        <dbReference type="EMBL" id="RRT63023.1"/>
    </source>
</evidence>
<dbReference type="EMBL" id="AMZH03006756">
    <property type="protein sequence ID" value="RRT63023.1"/>
    <property type="molecule type" value="Genomic_DNA"/>
</dbReference>
<feature type="compositionally biased region" description="Basic and acidic residues" evidence="6">
    <location>
        <begin position="267"/>
        <end position="283"/>
    </location>
</feature>
<keyword evidence="1" id="KW-0343">GTPase activation</keyword>
<keyword evidence="3 5" id="KW-0863">Zinc-finger</keyword>
<feature type="region of interest" description="Disordered" evidence="6">
    <location>
        <begin position="453"/>
        <end position="533"/>
    </location>
</feature>
<evidence type="ECO:0000256" key="4">
    <source>
        <dbReference type="ARBA" id="ARBA00022833"/>
    </source>
</evidence>
<reference evidence="9 10" key="1">
    <citation type="journal article" date="2014" name="Agronomy (Basel)">
        <title>A Draft Genome Sequence for Ensete ventricosum, the Drought-Tolerant Tree Against Hunger.</title>
        <authorList>
            <person name="Harrison J."/>
            <person name="Moore K.A."/>
            <person name="Paszkiewicz K."/>
            <person name="Jones T."/>
            <person name="Grant M."/>
            <person name="Ambacheew D."/>
            <person name="Muzemil S."/>
            <person name="Studholme D.J."/>
        </authorList>
    </citation>
    <scope>NUCLEOTIDE SEQUENCE [LARGE SCALE GENOMIC DNA]</scope>
</reference>
<sequence length="533" mass="57430">MTLVFLPEALRAMLLVQRPLLLYAAAWAALLTATVAVTSFAPELAFVWAVMPSSSFSSACTAAAGGPAVRVPTEGPPREVVCVPAGLFARSWMDLVVPPLFAALVVGGSTCFIRAVGLWEPEEEAIGARTDVSQIDLHFAAAVMSSSSSSNALRRLRALQSEKGNGTCVDCGQRNPQWASVSYGVFICLECSGKHRGLGVHLSFVRSVTMDSWTEPQLRKMDCGGNDRLNAFLSRRGVPRGADVTARYSSGAAAVYRDRIQALAEGRPWKDPPVVKESTEPSARKPPKSPSGWHNWDDENGNHLCRSSSPAASNMRRNQSVGDLQKGNGVEWETSVRSRSTEDLVTMSQRPGDKECFFAMKMAENKARPEGIPPSQGGKYVGFGSSPTQPQRSASSQDDLISVVIEAEVNGTVNTVAARTTEIGHRTWGIMRGVMAMATQKVEEYAKEGMAWNEDDVGGHKEEIGQASKGGNSVQDHAPAKPSWGDWEEEEEEHGKQADGQESWPGWDDTDDDEKESDGGSAAGKRSNQKASS</sequence>
<dbReference type="SMART" id="SM00105">
    <property type="entry name" value="ArfGap"/>
    <property type="match status" value="1"/>
</dbReference>
<dbReference type="PROSITE" id="PS50115">
    <property type="entry name" value="ARFGAP"/>
    <property type="match status" value="1"/>
</dbReference>
<feature type="transmembrane region" description="Helical" evidence="7">
    <location>
        <begin position="20"/>
        <end position="41"/>
    </location>
</feature>
<dbReference type="PRINTS" id="PR00405">
    <property type="entry name" value="REVINTRACTNG"/>
</dbReference>
<evidence type="ECO:0000256" key="2">
    <source>
        <dbReference type="ARBA" id="ARBA00022723"/>
    </source>
</evidence>
<dbReference type="InterPro" id="IPR037278">
    <property type="entry name" value="ARFGAP/RecO"/>
</dbReference>
<dbReference type="InterPro" id="IPR044519">
    <property type="entry name" value="ARF_GAP_AGD6/7"/>
</dbReference>
<dbReference type="PANTHER" id="PTHR47021:SF4">
    <property type="entry name" value="ADP-RIBOSYLATION FACTOR GTPASE-ACTIVATING PROTEIN AGD6-RELATED"/>
    <property type="match status" value="1"/>
</dbReference>
<keyword evidence="7" id="KW-1133">Transmembrane helix</keyword>
<keyword evidence="7" id="KW-0472">Membrane</keyword>
<evidence type="ECO:0000256" key="5">
    <source>
        <dbReference type="PROSITE-ProRule" id="PRU00288"/>
    </source>
</evidence>
<feature type="region of interest" description="Disordered" evidence="6">
    <location>
        <begin position="267"/>
        <end position="349"/>
    </location>
</feature>
<comment type="caution">
    <text evidence="9">The sequence shown here is derived from an EMBL/GenBank/DDBJ whole genome shotgun (WGS) entry which is preliminary data.</text>
</comment>
<feature type="compositionally biased region" description="Polar residues" evidence="6">
    <location>
        <begin position="385"/>
        <end position="396"/>
    </location>
</feature>
<feature type="compositionally biased region" description="Polar residues" evidence="6">
    <location>
        <begin position="305"/>
        <end position="322"/>
    </location>
</feature>
<accession>A0A426ZGB8</accession>
<dbReference type="CDD" id="cd08830">
    <property type="entry name" value="ArfGap_ArfGap1"/>
    <property type="match status" value="1"/>
</dbReference>
<feature type="domain" description="Arf-GAP" evidence="8">
    <location>
        <begin position="150"/>
        <end position="269"/>
    </location>
</feature>
<evidence type="ECO:0000256" key="1">
    <source>
        <dbReference type="ARBA" id="ARBA00022468"/>
    </source>
</evidence>
<dbReference type="Proteomes" id="UP000287651">
    <property type="component" value="Unassembled WGS sequence"/>
</dbReference>
<dbReference type="Gene3D" id="1.10.220.150">
    <property type="entry name" value="Arf GTPase activating protein"/>
    <property type="match status" value="1"/>
</dbReference>
<evidence type="ECO:0000256" key="7">
    <source>
        <dbReference type="SAM" id="Phobius"/>
    </source>
</evidence>
<dbReference type="AlphaFoldDB" id="A0A426ZGB8"/>
<dbReference type="InterPro" id="IPR001164">
    <property type="entry name" value="ArfGAP_dom"/>
</dbReference>
<dbReference type="GO" id="GO:0005096">
    <property type="term" value="F:GTPase activator activity"/>
    <property type="evidence" value="ECO:0007669"/>
    <property type="project" value="UniProtKB-KW"/>
</dbReference>
<evidence type="ECO:0000259" key="8">
    <source>
        <dbReference type="PROSITE" id="PS50115"/>
    </source>
</evidence>
<evidence type="ECO:0000256" key="3">
    <source>
        <dbReference type="ARBA" id="ARBA00022771"/>
    </source>
</evidence>
<protein>
    <recommendedName>
        <fullName evidence="8">Arf-GAP domain-containing protein</fullName>
    </recommendedName>
</protein>
<dbReference type="SUPFAM" id="SSF57863">
    <property type="entry name" value="ArfGap/RecO-like zinc finger"/>
    <property type="match status" value="1"/>
</dbReference>
<dbReference type="PANTHER" id="PTHR47021">
    <property type="entry name" value="ADP-RIBOSYLATION FACTOR GTPASE-ACTIVATING PROTEIN AGD6-RELATED"/>
    <property type="match status" value="1"/>
</dbReference>
<keyword evidence="7" id="KW-0812">Transmembrane</keyword>
<dbReference type="GO" id="GO:0008270">
    <property type="term" value="F:zinc ion binding"/>
    <property type="evidence" value="ECO:0007669"/>
    <property type="project" value="UniProtKB-KW"/>
</dbReference>
<dbReference type="GO" id="GO:0016192">
    <property type="term" value="P:vesicle-mediated transport"/>
    <property type="evidence" value="ECO:0007669"/>
    <property type="project" value="InterPro"/>
</dbReference>